<name>A0A1V6PDV4_9EURO</name>
<dbReference type="AlphaFoldDB" id="A0A1V6PDV4"/>
<dbReference type="EMBL" id="MDYN01000169">
    <property type="protein sequence ID" value="OQD74716.1"/>
    <property type="molecule type" value="Genomic_DNA"/>
</dbReference>
<accession>A0A1V6PDV4</accession>
<proteinExistence type="predicted"/>
<keyword evidence="2" id="KW-1185">Reference proteome</keyword>
<protein>
    <recommendedName>
        <fullName evidence="3">Enoyl reductase (ER) domain-containing protein</fullName>
    </recommendedName>
</protein>
<dbReference type="Proteomes" id="UP000191672">
    <property type="component" value="Unassembled WGS sequence"/>
</dbReference>
<evidence type="ECO:0000313" key="2">
    <source>
        <dbReference type="Proteomes" id="UP000191672"/>
    </source>
</evidence>
<gene>
    <name evidence="1" type="ORF">PENANT_c169G04788</name>
</gene>
<evidence type="ECO:0000313" key="1">
    <source>
        <dbReference type="EMBL" id="OQD74716.1"/>
    </source>
</evidence>
<organism evidence="1 2">
    <name type="scientific">Penicillium antarcticum</name>
    <dbReference type="NCBI Taxonomy" id="416450"/>
    <lineage>
        <taxon>Eukaryota</taxon>
        <taxon>Fungi</taxon>
        <taxon>Dikarya</taxon>
        <taxon>Ascomycota</taxon>
        <taxon>Pezizomycotina</taxon>
        <taxon>Eurotiomycetes</taxon>
        <taxon>Eurotiomycetidae</taxon>
        <taxon>Eurotiales</taxon>
        <taxon>Aspergillaceae</taxon>
        <taxon>Penicillium</taxon>
    </lineage>
</organism>
<dbReference type="SUPFAM" id="SSF50129">
    <property type="entry name" value="GroES-like"/>
    <property type="match status" value="1"/>
</dbReference>
<evidence type="ECO:0008006" key="3">
    <source>
        <dbReference type="Google" id="ProtNLM"/>
    </source>
</evidence>
<dbReference type="PANTHER" id="PTHR43482">
    <property type="entry name" value="PROTEIN AST1-RELATED"/>
    <property type="match status" value="1"/>
</dbReference>
<reference evidence="2" key="1">
    <citation type="journal article" date="2017" name="Nat. Microbiol.">
        <title>Global analysis of biosynthetic gene clusters reveals vast potential of secondary metabolite production in Penicillium species.</title>
        <authorList>
            <person name="Nielsen J.C."/>
            <person name="Grijseels S."/>
            <person name="Prigent S."/>
            <person name="Ji B."/>
            <person name="Dainat J."/>
            <person name="Nielsen K.F."/>
            <person name="Frisvad J.C."/>
            <person name="Workman M."/>
            <person name="Nielsen J."/>
        </authorList>
    </citation>
    <scope>NUCLEOTIDE SEQUENCE [LARGE SCALE GENOMIC DNA]</scope>
    <source>
        <strain evidence="2">IBT 31811</strain>
    </source>
</reference>
<dbReference type="InterPro" id="IPR036291">
    <property type="entry name" value="NAD(P)-bd_dom_sf"/>
</dbReference>
<dbReference type="STRING" id="416450.A0A1V6PDV4"/>
<dbReference type="PANTHER" id="PTHR43482:SF1">
    <property type="entry name" value="PROTEIN AST1-RELATED"/>
    <property type="match status" value="1"/>
</dbReference>
<sequence length="327" mass="35443">MKPSKPASATMNEQTFVPATMRAVYYSPIKAGNEDLAGANYRQNYRETDSGLAMGALLDPDYPTPQPSPHQYLLKIQSATWGHMEAPPNRFVSPKYPSTRIPLHNVCGTVISTPTEDHTRPGGPRFKIGDVVFGMLSYTRDGGAADYALATEDELALKPMNISAAEAASVVMPALVAWQALFRYCRTRLSAKSSENPTSSTPMRVLFINGNGSKIGRIAIQLLRAGNVAPAFARPWICAVCEREESEALKDEMGVDEVLISPPSSHKPVDLAATFHSRNWDPADIILDCSGDATFRLAHASSVVKDNGLLINLGIPWPEMKSTVGQG</sequence>
<dbReference type="InterPro" id="IPR011032">
    <property type="entry name" value="GroES-like_sf"/>
</dbReference>
<dbReference type="InterPro" id="IPR052585">
    <property type="entry name" value="Lipid_raft_assoc_Zn_ADH"/>
</dbReference>
<comment type="caution">
    <text evidence="1">The sequence shown here is derived from an EMBL/GenBank/DDBJ whole genome shotgun (WGS) entry which is preliminary data.</text>
</comment>
<dbReference type="Gene3D" id="3.90.180.10">
    <property type="entry name" value="Medium-chain alcohol dehydrogenases, catalytic domain"/>
    <property type="match status" value="1"/>
</dbReference>
<dbReference type="Gene3D" id="3.40.50.720">
    <property type="entry name" value="NAD(P)-binding Rossmann-like Domain"/>
    <property type="match status" value="1"/>
</dbReference>
<dbReference type="OrthoDB" id="3509362at2759"/>
<dbReference type="SUPFAM" id="SSF51735">
    <property type="entry name" value="NAD(P)-binding Rossmann-fold domains"/>
    <property type="match status" value="1"/>
</dbReference>